<dbReference type="GO" id="GO:0008654">
    <property type="term" value="P:phospholipid biosynthetic process"/>
    <property type="evidence" value="ECO:0007669"/>
    <property type="project" value="InterPro"/>
</dbReference>
<dbReference type="InterPro" id="IPR003817">
    <property type="entry name" value="PS_Dcarbxylase"/>
</dbReference>
<evidence type="ECO:0000256" key="2">
    <source>
        <dbReference type="ARBA" id="ARBA00023239"/>
    </source>
</evidence>
<dbReference type="EMBL" id="HBGF01030893">
    <property type="protein sequence ID" value="CAD9127455.1"/>
    <property type="molecule type" value="Transcribed_RNA"/>
</dbReference>
<dbReference type="AlphaFoldDB" id="A0A7S1MC57"/>
<name>A0A7S1MC57_NEODS</name>
<keyword evidence="2" id="KW-0456">Lyase</keyword>
<keyword evidence="3" id="KW-0472">Membrane</keyword>
<keyword evidence="3" id="KW-0812">Transmembrane</keyword>
<sequence>MSQVVQLSAVREHNEVRAVSNQGYIGGLYFLVALAMVQYAVMIALIQAYVLPLKRFEHVNASFANPKVVTIIYAAKLTVLYFLISMTGGMTGFIVSSSVLLLWALALIFVGVIRRCCRFSEENEEEEAAEDPDAIPDDQALQRKPTIRGRSMLRRNEEVKDPWAGSPAPMAPGQLGAVMVSLLLLVLNVATMLMIIYLWEVPEYRVVANDDTMQPEFQPQLTAKALQFMYAFPEMAVTLQLDVYVKLLTEYCGVTYTRNITDAGEKRKLIYDDWIAKYDINMSDYVIESYLGYNSVNDWFTRAIDLSTRPMPSSVRAITSPADARTLIFQSTIESRQWFKGYELNVRELIGGVLVNGDRDYFVGGGMVISRLAPQDYHRFHSPVAGTITHIEYVPGSLWSVSADAARSGNDVFLNQRQVVIIDAGAVIGKVAFVAIGATCVGSVVLQDASGAPLAVGQLIDKGNQLGIMQFGGSTVVTLFAPDRIEFDEDLKFRSSFPVETFLQVNTQIGLSRQ</sequence>
<feature type="transmembrane region" description="Helical" evidence="3">
    <location>
        <begin position="90"/>
        <end position="113"/>
    </location>
</feature>
<feature type="transmembrane region" description="Helical" evidence="3">
    <location>
        <begin position="28"/>
        <end position="51"/>
    </location>
</feature>
<accession>A0A7S1MC57</accession>
<feature type="transmembrane region" description="Helical" evidence="3">
    <location>
        <begin position="175"/>
        <end position="199"/>
    </location>
</feature>
<feature type="transmembrane region" description="Helical" evidence="3">
    <location>
        <begin position="63"/>
        <end position="84"/>
    </location>
</feature>
<evidence type="ECO:0000256" key="3">
    <source>
        <dbReference type="SAM" id="Phobius"/>
    </source>
</evidence>
<keyword evidence="1" id="KW-0210">Decarboxylase</keyword>
<gene>
    <name evidence="4" type="ORF">NDES1114_LOCUS20615</name>
</gene>
<dbReference type="GO" id="GO:0004609">
    <property type="term" value="F:phosphatidylserine decarboxylase activity"/>
    <property type="evidence" value="ECO:0007669"/>
    <property type="project" value="InterPro"/>
</dbReference>
<dbReference type="Pfam" id="PF02666">
    <property type="entry name" value="PS_Dcarbxylase"/>
    <property type="match status" value="1"/>
</dbReference>
<protein>
    <recommendedName>
        <fullName evidence="5">Phosphatidylserine decarboxylase</fullName>
    </recommendedName>
</protein>
<evidence type="ECO:0000313" key="4">
    <source>
        <dbReference type="EMBL" id="CAD9127455.1"/>
    </source>
</evidence>
<dbReference type="PANTHER" id="PTHR10067">
    <property type="entry name" value="PHOSPHATIDYLSERINE DECARBOXYLASE"/>
    <property type="match status" value="1"/>
</dbReference>
<evidence type="ECO:0008006" key="5">
    <source>
        <dbReference type="Google" id="ProtNLM"/>
    </source>
</evidence>
<reference evidence="4" key="1">
    <citation type="submission" date="2021-01" db="EMBL/GenBank/DDBJ databases">
        <authorList>
            <person name="Corre E."/>
            <person name="Pelletier E."/>
            <person name="Niang G."/>
            <person name="Scheremetjew M."/>
            <person name="Finn R."/>
            <person name="Kale V."/>
            <person name="Holt S."/>
            <person name="Cochrane G."/>
            <person name="Meng A."/>
            <person name="Brown T."/>
            <person name="Cohen L."/>
        </authorList>
    </citation>
    <scope>NUCLEOTIDE SEQUENCE</scope>
    <source>
        <strain evidence="4">CCAP 1951/1</strain>
    </source>
</reference>
<keyword evidence="3" id="KW-1133">Transmembrane helix</keyword>
<proteinExistence type="predicted"/>
<evidence type="ECO:0000256" key="1">
    <source>
        <dbReference type="ARBA" id="ARBA00022793"/>
    </source>
</evidence>
<organism evidence="4">
    <name type="scientific">Neobodo designis</name>
    <name type="common">Flagellated protozoan</name>
    <name type="synonym">Bodo designis</name>
    <dbReference type="NCBI Taxonomy" id="312471"/>
    <lineage>
        <taxon>Eukaryota</taxon>
        <taxon>Discoba</taxon>
        <taxon>Euglenozoa</taxon>
        <taxon>Kinetoplastea</taxon>
        <taxon>Metakinetoplastina</taxon>
        <taxon>Neobodonida</taxon>
        <taxon>Neobodo</taxon>
    </lineage>
</organism>